<dbReference type="PANTHER" id="PTHR24300:SF376">
    <property type="entry name" value="CYTOCHROME P450 15A1"/>
    <property type="match status" value="1"/>
</dbReference>
<dbReference type="Gene3D" id="1.10.630.10">
    <property type="entry name" value="Cytochrome P450"/>
    <property type="match status" value="1"/>
</dbReference>
<name>A0ABQ8TQ35_PERAM</name>
<evidence type="ECO:0000256" key="3">
    <source>
        <dbReference type="ARBA" id="ARBA00022617"/>
    </source>
</evidence>
<dbReference type="InterPro" id="IPR001128">
    <property type="entry name" value="Cyt_P450"/>
</dbReference>
<evidence type="ECO:0000313" key="9">
    <source>
        <dbReference type="Proteomes" id="UP001148838"/>
    </source>
</evidence>
<comment type="caution">
    <text evidence="8">The sequence shown here is derived from an EMBL/GenBank/DDBJ whole genome shotgun (WGS) entry which is preliminary data.</text>
</comment>
<keyword evidence="6" id="KW-0408">Iron</keyword>
<evidence type="ECO:0000256" key="4">
    <source>
        <dbReference type="ARBA" id="ARBA00022723"/>
    </source>
</evidence>
<feature type="non-terminal residue" evidence="8">
    <location>
        <position position="1"/>
    </location>
</feature>
<keyword evidence="9" id="KW-1185">Reference proteome</keyword>
<evidence type="ECO:0008006" key="10">
    <source>
        <dbReference type="Google" id="ProtNLM"/>
    </source>
</evidence>
<evidence type="ECO:0000256" key="2">
    <source>
        <dbReference type="ARBA" id="ARBA00010617"/>
    </source>
</evidence>
<dbReference type="Pfam" id="PF00067">
    <property type="entry name" value="p450"/>
    <property type="match status" value="1"/>
</dbReference>
<keyword evidence="3" id="KW-0349">Heme</keyword>
<dbReference type="InterPro" id="IPR036396">
    <property type="entry name" value="Cyt_P450_sf"/>
</dbReference>
<dbReference type="InterPro" id="IPR002401">
    <property type="entry name" value="Cyt_P450_E_grp-I"/>
</dbReference>
<keyword evidence="7" id="KW-0503">Monooxygenase</keyword>
<evidence type="ECO:0000256" key="7">
    <source>
        <dbReference type="ARBA" id="ARBA00023033"/>
    </source>
</evidence>
<reference evidence="8 9" key="1">
    <citation type="journal article" date="2022" name="Allergy">
        <title>Genome assembly and annotation of Periplaneta americana reveal a comprehensive cockroach allergen profile.</title>
        <authorList>
            <person name="Wang L."/>
            <person name="Xiong Q."/>
            <person name="Saelim N."/>
            <person name="Wang L."/>
            <person name="Nong W."/>
            <person name="Wan A.T."/>
            <person name="Shi M."/>
            <person name="Liu X."/>
            <person name="Cao Q."/>
            <person name="Hui J.H.L."/>
            <person name="Sookrung N."/>
            <person name="Leung T.F."/>
            <person name="Tungtrongchitr A."/>
            <person name="Tsui S.K.W."/>
        </authorList>
    </citation>
    <scope>NUCLEOTIDE SEQUENCE [LARGE SCALE GENOMIC DNA]</scope>
    <source>
        <strain evidence="8">PWHHKU_190912</strain>
    </source>
</reference>
<accession>A0ABQ8TQ35</accession>
<evidence type="ECO:0000313" key="8">
    <source>
        <dbReference type="EMBL" id="KAJ4447845.1"/>
    </source>
</evidence>
<dbReference type="EMBL" id="JAJSOF020000005">
    <property type="protein sequence ID" value="KAJ4447845.1"/>
    <property type="molecule type" value="Genomic_DNA"/>
</dbReference>
<organism evidence="8 9">
    <name type="scientific">Periplaneta americana</name>
    <name type="common">American cockroach</name>
    <name type="synonym">Blatta americana</name>
    <dbReference type="NCBI Taxonomy" id="6978"/>
    <lineage>
        <taxon>Eukaryota</taxon>
        <taxon>Metazoa</taxon>
        <taxon>Ecdysozoa</taxon>
        <taxon>Arthropoda</taxon>
        <taxon>Hexapoda</taxon>
        <taxon>Insecta</taxon>
        <taxon>Pterygota</taxon>
        <taxon>Neoptera</taxon>
        <taxon>Polyneoptera</taxon>
        <taxon>Dictyoptera</taxon>
        <taxon>Blattodea</taxon>
        <taxon>Blattoidea</taxon>
        <taxon>Blattidae</taxon>
        <taxon>Blattinae</taxon>
        <taxon>Periplaneta</taxon>
    </lineage>
</organism>
<dbReference type="PANTHER" id="PTHR24300">
    <property type="entry name" value="CYTOCHROME P450 508A4-RELATED"/>
    <property type="match status" value="1"/>
</dbReference>
<comment type="similarity">
    <text evidence="2">Belongs to the cytochrome P450 family.</text>
</comment>
<evidence type="ECO:0000256" key="6">
    <source>
        <dbReference type="ARBA" id="ARBA00023004"/>
    </source>
</evidence>
<dbReference type="InterPro" id="IPR050182">
    <property type="entry name" value="Cytochrome_P450_fam2"/>
</dbReference>
<keyword evidence="5" id="KW-0560">Oxidoreductase</keyword>
<keyword evidence="4" id="KW-0479">Metal-binding</keyword>
<gene>
    <name evidence="8" type="ORF">ANN_09853</name>
</gene>
<dbReference type="Proteomes" id="UP001148838">
    <property type="component" value="Unassembled WGS sequence"/>
</dbReference>
<evidence type="ECO:0000256" key="5">
    <source>
        <dbReference type="ARBA" id="ARBA00023002"/>
    </source>
</evidence>
<dbReference type="PRINTS" id="PR00463">
    <property type="entry name" value="EP450I"/>
</dbReference>
<proteinExistence type="inferred from homology"/>
<protein>
    <recommendedName>
        <fullName evidence="10">Cytochrome P450</fullName>
    </recommendedName>
</protein>
<evidence type="ECO:0000256" key="1">
    <source>
        <dbReference type="ARBA" id="ARBA00001971"/>
    </source>
</evidence>
<sequence length="409" mass="47987">LFLSMAYSNDLNHIYFTGPPRLPIWGSYFLVLLNNFKFTHIGFHKLAEKYRTKILGLHLGPYPTVVVNSYELIREVLLRPEFQGRVKLSVIGERTYDKNLGVIFTDEVFWVQQRRFSLRHMRDYGFGRRFPQLEGIGQEEIQDMLDLLNGQREDKEIFKNGFVRLPDLFYNVFFNPIWFIITGQRFPVKDHAKLRFFARQAMRFQRALDATGNAVGLTPWLKHIAPKYFGYTDLIESTGNMLRYVKVSIFYYNLKVLFVLVHTSMSSFVRSLNPCLSTADNSYTNDAVKEHMATYSEDFIRDFTDKFLMEMKKYENVDEPTSFTEPSEQIVVPSIYESWYVAEEQLRVVGLDYLFPASTTVTATLNFTIVHLLHHPEVQEKMQKEIDVVVGRNRLPTLDDRSRYVECMI</sequence>
<dbReference type="SUPFAM" id="SSF48264">
    <property type="entry name" value="Cytochrome P450"/>
    <property type="match status" value="1"/>
</dbReference>
<comment type="cofactor">
    <cofactor evidence="1">
        <name>heme</name>
        <dbReference type="ChEBI" id="CHEBI:30413"/>
    </cofactor>
</comment>